<dbReference type="Gene3D" id="3.40.50.2300">
    <property type="match status" value="1"/>
</dbReference>
<feature type="domain" description="Response regulatory" evidence="4">
    <location>
        <begin position="340"/>
        <end position="481"/>
    </location>
</feature>
<evidence type="ECO:0000313" key="6">
    <source>
        <dbReference type="Proteomes" id="UP000244855"/>
    </source>
</evidence>
<feature type="domain" description="Histidine kinase" evidence="3">
    <location>
        <begin position="4"/>
        <end position="278"/>
    </location>
</feature>
<keyword evidence="1 2" id="KW-0597">Phosphoprotein</keyword>
<reference evidence="5 6" key="1">
    <citation type="journal article" date="2018" name="Sci. Rep.">
        <title>Comparative genomics provides insights into the lifestyle and reveals functional heterogeneity of dark septate endophytic fungi.</title>
        <authorList>
            <person name="Knapp D.G."/>
            <person name="Nemeth J.B."/>
            <person name="Barry K."/>
            <person name="Hainaut M."/>
            <person name="Henrissat B."/>
            <person name="Johnson J."/>
            <person name="Kuo A."/>
            <person name="Lim J.H.P."/>
            <person name="Lipzen A."/>
            <person name="Nolan M."/>
            <person name="Ohm R.A."/>
            <person name="Tamas L."/>
            <person name="Grigoriev I.V."/>
            <person name="Spatafora J.W."/>
            <person name="Nagy L.G."/>
            <person name="Kovacs G.M."/>
        </authorList>
    </citation>
    <scope>NUCLEOTIDE SEQUENCE [LARGE SCALE GENOMIC DNA]</scope>
    <source>
        <strain evidence="5 6">DSE2036</strain>
    </source>
</reference>
<dbReference type="InterPro" id="IPR036097">
    <property type="entry name" value="HisK_dim/P_sf"/>
</dbReference>
<dbReference type="SMART" id="SM00387">
    <property type="entry name" value="HATPase_c"/>
    <property type="match status" value="1"/>
</dbReference>
<dbReference type="Proteomes" id="UP000244855">
    <property type="component" value="Unassembled WGS sequence"/>
</dbReference>
<dbReference type="InterPro" id="IPR036890">
    <property type="entry name" value="HATPase_C_sf"/>
</dbReference>
<dbReference type="SMART" id="SM00448">
    <property type="entry name" value="REC"/>
    <property type="match status" value="1"/>
</dbReference>
<dbReference type="Gene3D" id="1.10.287.130">
    <property type="match status" value="1"/>
</dbReference>
<dbReference type="InterPro" id="IPR001789">
    <property type="entry name" value="Sig_transdc_resp-reg_receiver"/>
</dbReference>
<dbReference type="PROSITE" id="PS50109">
    <property type="entry name" value="HIS_KIN"/>
    <property type="match status" value="1"/>
</dbReference>
<dbReference type="InterPro" id="IPR005467">
    <property type="entry name" value="His_kinase_dom"/>
</dbReference>
<organism evidence="5 6">
    <name type="scientific">Periconia macrospinosa</name>
    <dbReference type="NCBI Taxonomy" id="97972"/>
    <lineage>
        <taxon>Eukaryota</taxon>
        <taxon>Fungi</taxon>
        <taxon>Dikarya</taxon>
        <taxon>Ascomycota</taxon>
        <taxon>Pezizomycotina</taxon>
        <taxon>Dothideomycetes</taxon>
        <taxon>Pleosporomycetidae</taxon>
        <taxon>Pleosporales</taxon>
        <taxon>Massarineae</taxon>
        <taxon>Periconiaceae</taxon>
        <taxon>Periconia</taxon>
    </lineage>
</organism>
<accession>A0A2V1E485</accession>
<dbReference type="SUPFAM" id="SSF52172">
    <property type="entry name" value="CheY-like"/>
    <property type="match status" value="1"/>
</dbReference>
<evidence type="ECO:0000313" key="5">
    <source>
        <dbReference type="EMBL" id="PVI04962.1"/>
    </source>
</evidence>
<dbReference type="InterPro" id="IPR004358">
    <property type="entry name" value="Sig_transdc_His_kin-like_C"/>
</dbReference>
<dbReference type="AlphaFoldDB" id="A0A2V1E485"/>
<keyword evidence="6" id="KW-1185">Reference proteome</keyword>
<dbReference type="GO" id="GO:0000155">
    <property type="term" value="F:phosphorelay sensor kinase activity"/>
    <property type="evidence" value="ECO:0007669"/>
    <property type="project" value="InterPro"/>
</dbReference>
<dbReference type="Pfam" id="PF00072">
    <property type="entry name" value="Response_reg"/>
    <property type="match status" value="1"/>
</dbReference>
<dbReference type="SUPFAM" id="SSF55874">
    <property type="entry name" value="ATPase domain of HSP90 chaperone/DNA topoisomerase II/histidine kinase"/>
    <property type="match status" value="1"/>
</dbReference>
<dbReference type="PROSITE" id="PS50110">
    <property type="entry name" value="RESPONSE_REGULATORY"/>
    <property type="match status" value="1"/>
</dbReference>
<dbReference type="InterPro" id="IPR003594">
    <property type="entry name" value="HATPase_dom"/>
</dbReference>
<proteinExistence type="predicted"/>
<feature type="non-terminal residue" evidence="5">
    <location>
        <position position="1"/>
    </location>
</feature>
<feature type="modified residue" description="4-aspartylphosphate" evidence="2">
    <location>
        <position position="410"/>
    </location>
</feature>
<sequence>FINAITFEMRHPLSAIMQCADDILECYPKADNHFSMPSADRYAAILNQTLYAAQIIAQCAQHMRQIVDDMLTIPKIESGPFFITPIDAQPESVVSHAVKIFESKAKAADVNMTLHVDQSFRNLNINWMSLDPIRLGQVLINLINNALKATRLGLESPRSIKVILSASKEEPCSAPGNIQFGTKLTKEDPRLIEDWKLGSTLYLQFSVADSGRGLSEHERSTLFGRYDQASPRTHIKYDDSGLGLLISRRLTELQGGAIGLCSEPEKGSTFSFYIKTRRSEVDSRRTSLLEVFPEDMRARPSIGRLQSALNSGVPAAAIGLPGKPSLRELKLKNAIADGLHVLVVDDNQINQKILTKLLQKIDCIVNVANHGGEALDFLKKTKHWSAGKQTPPNSAETQHLSANLNVIFMDWEMPIMNGREATVKIRQLETSGTLLDRIPVIGLMANVQQQQIQMAMDAGMDDVISKPILMAEVMEKLRGVV</sequence>
<evidence type="ECO:0000256" key="2">
    <source>
        <dbReference type="PROSITE-ProRule" id="PRU00169"/>
    </source>
</evidence>
<dbReference type="OrthoDB" id="60033at2759"/>
<dbReference type="InterPro" id="IPR050956">
    <property type="entry name" value="2C_system_His_kinase"/>
</dbReference>
<dbReference type="SUPFAM" id="SSF47384">
    <property type="entry name" value="Homodimeric domain of signal transducing histidine kinase"/>
    <property type="match status" value="1"/>
</dbReference>
<dbReference type="PANTHER" id="PTHR43719">
    <property type="entry name" value="TWO-COMPONENT HISTIDINE KINASE"/>
    <property type="match status" value="1"/>
</dbReference>
<evidence type="ECO:0008006" key="7">
    <source>
        <dbReference type="Google" id="ProtNLM"/>
    </source>
</evidence>
<dbReference type="Gene3D" id="3.30.565.10">
    <property type="entry name" value="Histidine kinase-like ATPase, C-terminal domain"/>
    <property type="match status" value="1"/>
</dbReference>
<dbReference type="CDD" id="cd17546">
    <property type="entry name" value="REC_hyHK_CKI1_RcsC-like"/>
    <property type="match status" value="1"/>
</dbReference>
<protein>
    <recommendedName>
        <fullName evidence="7">Histidine kinase</fullName>
    </recommendedName>
</protein>
<gene>
    <name evidence="5" type="ORF">DM02DRAFT_517556</name>
</gene>
<dbReference type="Pfam" id="PF02518">
    <property type="entry name" value="HATPase_c"/>
    <property type="match status" value="1"/>
</dbReference>
<name>A0A2V1E485_9PLEO</name>
<dbReference type="InterPro" id="IPR011006">
    <property type="entry name" value="CheY-like_superfamily"/>
</dbReference>
<evidence type="ECO:0000259" key="4">
    <source>
        <dbReference type="PROSITE" id="PS50110"/>
    </source>
</evidence>
<dbReference type="PRINTS" id="PR00344">
    <property type="entry name" value="BCTRLSENSOR"/>
</dbReference>
<dbReference type="STRING" id="97972.A0A2V1E485"/>
<evidence type="ECO:0000256" key="1">
    <source>
        <dbReference type="ARBA" id="ARBA00022553"/>
    </source>
</evidence>
<evidence type="ECO:0000259" key="3">
    <source>
        <dbReference type="PROSITE" id="PS50109"/>
    </source>
</evidence>
<dbReference type="PANTHER" id="PTHR43719:SF30">
    <property type="entry name" value="TWO-COMPONENT SYSTEM RESPONSE REGULATOR"/>
    <property type="match status" value="1"/>
</dbReference>
<dbReference type="EMBL" id="KZ805317">
    <property type="protein sequence ID" value="PVI04962.1"/>
    <property type="molecule type" value="Genomic_DNA"/>
</dbReference>